<gene>
    <name evidence="2" type="ORF">SGLAD_v1c07520</name>
</gene>
<dbReference type="RefSeq" id="WP_134297755.1">
    <property type="nucleotide sequence ID" value="NZ_CP038013.1"/>
</dbReference>
<proteinExistence type="predicted"/>
<keyword evidence="3" id="KW-1185">Reference proteome</keyword>
<accession>A0A4P7AIE5</accession>
<organism evidence="2 3">
    <name type="scientific">Spiroplasma gladiatoris</name>
    <dbReference type="NCBI Taxonomy" id="2143"/>
    <lineage>
        <taxon>Bacteria</taxon>
        <taxon>Bacillati</taxon>
        <taxon>Mycoplasmatota</taxon>
        <taxon>Mollicutes</taxon>
        <taxon>Entomoplasmatales</taxon>
        <taxon>Spiroplasmataceae</taxon>
        <taxon>Spiroplasma</taxon>
    </lineage>
</organism>
<protein>
    <submittedName>
        <fullName evidence="2">Uncharacterized protein</fullName>
    </submittedName>
</protein>
<dbReference type="AlphaFoldDB" id="A0A4P7AIE5"/>
<evidence type="ECO:0000313" key="2">
    <source>
        <dbReference type="EMBL" id="QBQ07951.1"/>
    </source>
</evidence>
<dbReference type="KEGG" id="sgq:SGLAD_v1c07520"/>
<dbReference type="Proteomes" id="UP000294309">
    <property type="component" value="Chromosome"/>
</dbReference>
<dbReference type="OrthoDB" id="389338at2"/>
<sequence length="69" mass="8432">MYLNWKVYSDKSLILKNGKHNKHNEKIRTNLKDSKDKKITEINKKLKWLEMENEFLKKLNELIENSEKK</sequence>
<evidence type="ECO:0000256" key="1">
    <source>
        <dbReference type="SAM" id="Coils"/>
    </source>
</evidence>
<keyword evidence="1" id="KW-0175">Coiled coil</keyword>
<feature type="coiled-coil region" evidence="1">
    <location>
        <begin position="39"/>
        <end position="69"/>
    </location>
</feature>
<name>A0A4P7AIE5_9MOLU</name>
<evidence type="ECO:0000313" key="3">
    <source>
        <dbReference type="Proteomes" id="UP000294309"/>
    </source>
</evidence>
<dbReference type="EMBL" id="CP038013">
    <property type="protein sequence ID" value="QBQ07951.1"/>
    <property type="molecule type" value="Genomic_DNA"/>
</dbReference>
<reference evidence="2 3" key="1">
    <citation type="submission" date="2019-03" db="EMBL/GenBank/DDBJ databases">
        <title>Complete genome sequence of Spiroplasma gladiatoris TG-1 (DSM 22552).</title>
        <authorList>
            <person name="Lin Y.-C."/>
            <person name="Chou L."/>
            <person name="Kuo C.-H."/>
        </authorList>
    </citation>
    <scope>NUCLEOTIDE SEQUENCE [LARGE SCALE GENOMIC DNA]</scope>
    <source>
        <strain evidence="2 3">TG-1</strain>
    </source>
</reference>